<dbReference type="Proteomes" id="UP000249518">
    <property type="component" value="Unassembled WGS sequence"/>
</dbReference>
<comment type="caution">
    <text evidence="1">The sequence shown here is derived from an EMBL/GenBank/DDBJ whole genome shotgun (WGS) entry which is preliminary data.</text>
</comment>
<dbReference type="EMBL" id="QLSV01000003">
    <property type="protein sequence ID" value="RAR49862.1"/>
    <property type="molecule type" value="Genomic_DNA"/>
</dbReference>
<evidence type="ECO:0000313" key="1">
    <source>
        <dbReference type="EMBL" id="RAR49862.1"/>
    </source>
</evidence>
<sequence length="60" mass="7048">MRTVNSGDARFLILILIINPLLSQNNPKKTLKHPLFLRSFLDLVHLEQKLQRLIKKDKNL</sequence>
<accession>A0A328WUL0</accession>
<keyword evidence="2" id="KW-1185">Reference proteome</keyword>
<evidence type="ECO:0000313" key="2">
    <source>
        <dbReference type="Proteomes" id="UP000249518"/>
    </source>
</evidence>
<dbReference type="AlphaFoldDB" id="A0A328WUL0"/>
<name>A0A328WUL0_9FLAO</name>
<protein>
    <submittedName>
        <fullName evidence="1">Uncharacterized protein</fullName>
    </submittedName>
</protein>
<proteinExistence type="predicted"/>
<gene>
    <name evidence="1" type="ORF">B0I10_103285</name>
</gene>
<organism evidence="1 2">
    <name type="scientific">Flavobacterium lacus</name>
    <dbReference type="NCBI Taxonomy" id="1353778"/>
    <lineage>
        <taxon>Bacteria</taxon>
        <taxon>Pseudomonadati</taxon>
        <taxon>Bacteroidota</taxon>
        <taxon>Flavobacteriia</taxon>
        <taxon>Flavobacteriales</taxon>
        <taxon>Flavobacteriaceae</taxon>
        <taxon>Flavobacterium</taxon>
    </lineage>
</organism>
<reference evidence="1 2" key="1">
    <citation type="submission" date="2018-06" db="EMBL/GenBank/DDBJ databases">
        <title>Genomic Encyclopedia of Type Strains, Phase III (KMG-III): the genomes of soil and plant-associated and newly described type strains.</title>
        <authorList>
            <person name="Whitman W."/>
        </authorList>
    </citation>
    <scope>NUCLEOTIDE SEQUENCE [LARGE SCALE GENOMIC DNA]</scope>
    <source>
        <strain evidence="1 2">CGMCC 1.12504</strain>
    </source>
</reference>